<dbReference type="SUPFAM" id="SSF53756">
    <property type="entry name" value="UDP-Glycosyltransferase/glycogen phosphorylase"/>
    <property type="match status" value="1"/>
</dbReference>
<organism evidence="4 5">
    <name type="scientific">Chondrus crispus</name>
    <name type="common">Carrageen Irish moss</name>
    <name type="synonym">Polymorpha crispa</name>
    <dbReference type="NCBI Taxonomy" id="2769"/>
    <lineage>
        <taxon>Eukaryota</taxon>
        <taxon>Rhodophyta</taxon>
        <taxon>Florideophyceae</taxon>
        <taxon>Rhodymeniophycidae</taxon>
        <taxon>Gigartinales</taxon>
        <taxon>Gigartinaceae</taxon>
        <taxon>Chondrus</taxon>
    </lineage>
</organism>
<dbReference type="STRING" id="2769.R7Q8Y1"/>
<dbReference type="Proteomes" id="UP000012073">
    <property type="component" value="Unassembled WGS sequence"/>
</dbReference>
<dbReference type="Pfam" id="PF08550">
    <property type="entry name" value="GATA_AreA"/>
    <property type="match status" value="1"/>
</dbReference>
<gene>
    <name evidence="4" type="ORF">CHC_T00010280001</name>
</gene>
<protein>
    <submittedName>
        <fullName evidence="4">D-inositol-3-phosphate glycosyltransferase</fullName>
    </submittedName>
</protein>
<evidence type="ECO:0000259" key="3">
    <source>
        <dbReference type="Pfam" id="PF08550"/>
    </source>
</evidence>
<dbReference type="Pfam" id="PF00534">
    <property type="entry name" value="Glycos_transf_1"/>
    <property type="match status" value="1"/>
</dbReference>
<dbReference type="Gramene" id="CDF33856">
    <property type="protein sequence ID" value="CDF33856"/>
    <property type="gene ID" value="CHC_T00010280001"/>
</dbReference>
<evidence type="ECO:0000313" key="4">
    <source>
        <dbReference type="EMBL" id="CDF33856.1"/>
    </source>
</evidence>
<dbReference type="Gene3D" id="3.40.50.2000">
    <property type="entry name" value="Glycogen Phosphorylase B"/>
    <property type="match status" value="2"/>
</dbReference>
<dbReference type="OMA" id="GTVCKRK"/>
<evidence type="ECO:0000313" key="5">
    <source>
        <dbReference type="Proteomes" id="UP000012073"/>
    </source>
</evidence>
<sequence length="593" mass="66916">MKRVGSFKEAIDIAFELPAGAVPYEEFDFEPYFDESKNEEELRKTWRIFTKVKDVLDNGLRLENASWRLWFKERSKAGGIAPTEVEQAKNLSELEKYDLNLDASLKKAEADTDKIVGDMFGGMQTKFQEENDKVAVRAKAERTRALLELAKKHGISEDAVEDILGWVQNAVLQAEEVRILEGSDILPATTKDAHLFLDSTTYLPRPRVAAFCHSLERNGANNFLLYLLRELREELSFDLISPKEGAMRADYEAMGIPVTIQSMKLASYPDDVRVLLKNFQYAIANTIMTTEVINASRDLDIPCLWVIHEAWPKDQFNYYAKEVFMMTHLDEQAIRDAFANASKIVFPAKVQRRCYDGLFKAGNARVIYNGIPLASINAFRAEQSRDRVREDLGYGPEDFVLVHMGTVCKRKAQLVTCQAFAELYSTVSLPDDRQFKLLMVGARYIRQHEINYIEECKETLESVGAEAAATILDVKKNVLPYYLAADVILCPSINEVLPLVICEAMAFERPVIATRIDGIPEALSDGVEGLLIEPGNPAALFDAIEKLAVNADMRERMGIAGRQRVLQQFSFSTMSKTYRETITVDLPEIVAKA</sequence>
<evidence type="ECO:0000256" key="1">
    <source>
        <dbReference type="ARBA" id="ARBA00022676"/>
    </source>
</evidence>
<dbReference type="GeneID" id="17321390"/>
<dbReference type="PANTHER" id="PTHR16504">
    <property type="entry name" value="5'(3')-DEOXYRIBONUCLEOTIDASE"/>
    <property type="match status" value="1"/>
</dbReference>
<dbReference type="PANTHER" id="PTHR16504:SF4">
    <property type="entry name" value="5'(3')-DEOXYRIBONUCLEOTIDASE"/>
    <property type="match status" value="1"/>
</dbReference>
<keyword evidence="5" id="KW-1185">Reference proteome</keyword>
<dbReference type="OrthoDB" id="10248475at2759"/>
<feature type="domain" description="Nitrogen regulatory protein areA GATA-like" evidence="3">
    <location>
        <begin position="46"/>
        <end position="72"/>
    </location>
</feature>
<dbReference type="GO" id="GO:0016757">
    <property type="term" value="F:glycosyltransferase activity"/>
    <property type="evidence" value="ECO:0007669"/>
    <property type="project" value="UniProtKB-KW"/>
</dbReference>
<dbReference type="InterPro" id="IPR001296">
    <property type="entry name" value="Glyco_trans_1"/>
</dbReference>
<feature type="domain" description="Glycosyl transferase family 1" evidence="2">
    <location>
        <begin position="385"/>
        <end position="564"/>
    </location>
</feature>
<dbReference type="EMBL" id="HG001660">
    <property type="protein sequence ID" value="CDF33856.1"/>
    <property type="molecule type" value="Genomic_DNA"/>
</dbReference>
<dbReference type="GO" id="GO:0008253">
    <property type="term" value="F:5'-nucleotidase activity"/>
    <property type="evidence" value="ECO:0007669"/>
    <property type="project" value="TreeGrafter"/>
</dbReference>
<proteinExistence type="predicted"/>
<evidence type="ECO:0000259" key="2">
    <source>
        <dbReference type="Pfam" id="PF00534"/>
    </source>
</evidence>
<dbReference type="AlphaFoldDB" id="R7Q8Y1"/>
<dbReference type="KEGG" id="ccp:CHC_T00010280001"/>
<reference evidence="5" key="1">
    <citation type="journal article" date="2013" name="Proc. Natl. Acad. Sci. U.S.A.">
        <title>Genome structure and metabolic features in the red seaweed Chondrus crispus shed light on evolution of the Archaeplastida.</title>
        <authorList>
            <person name="Collen J."/>
            <person name="Porcel B."/>
            <person name="Carre W."/>
            <person name="Ball S.G."/>
            <person name="Chaparro C."/>
            <person name="Tonon T."/>
            <person name="Barbeyron T."/>
            <person name="Michel G."/>
            <person name="Noel B."/>
            <person name="Valentin K."/>
            <person name="Elias M."/>
            <person name="Artiguenave F."/>
            <person name="Arun A."/>
            <person name="Aury J.M."/>
            <person name="Barbosa-Neto J.F."/>
            <person name="Bothwell J.H."/>
            <person name="Bouget F.Y."/>
            <person name="Brillet L."/>
            <person name="Cabello-Hurtado F."/>
            <person name="Capella-Gutierrez S."/>
            <person name="Charrier B."/>
            <person name="Cladiere L."/>
            <person name="Cock J.M."/>
            <person name="Coelho S.M."/>
            <person name="Colleoni C."/>
            <person name="Czjzek M."/>
            <person name="Da Silva C."/>
            <person name="Delage L."/>
            <person name="Denoeud F."/>
            <person name="Deschamps P."/>
            <person name="Dittami S.M."/>
            <person name="Gabaldon T."/>
            <person name="Gachon C.M."/>
            <person name="Groisillier A."/>
            <person name="Herve C."/>
            <person name="Jabbari K."/>
            <person name="Katinka M."/>
            <person name="Kloareg B."/>
            <person name="Kowalczyk N."/>
            <person name="Labadie K."/>
            <person name="Leblanc C."/>
            <person name="Lopez P.J."/>
            <person name="McLachlan D.H."/>
            <person name="Meslet-Cladiere L."/>
            <person name="Moustafa A."/>
            <person name="Nehr Z."/>
            <person name="Nyvall Collen P."/>
            <person name="Panaud O."/>
            <person name="Partensky F."/>
            <person name="Poulain J."/>
            <person name="Rensing S.A."/>
            <person name="Rousvoal S."/>
            <person name="Samson G."/>
            <person name="Symeonidi A."/>
            <person name="Weissenbach J."/>
            <person name="Zambounis A."/>
            <person name="Wincker P."/>
            <person name="Boyen C."/>
        </authorList>
    </citation>
    <scope>NUCLEOTIDE SEQUENCE [LARGE SCALE GENOMIC DNA]</scope>
    <source>
        <strain evidence="5">cv. Stackhouse</strain>
    </source>
</reference>
<dbReference type="GO" id="GO:0009223">
    <property type="term" value="P:pyrimidine deoxyribonucleotide catabolic process"/>
    <property type="evidence" value="ECO:0007669"/>
    <property type="project" value="TreeGrafter"/>
</dbReference>
<dbReference type="RefSeq" id="XP_005713675.1">
    <property type="nucleotide sequence ID" value="XM_005713618.1"/>
</dbReference>
<dbReference type="InterPro" id="IPR013860">
    <property type="entry name" value="AreA_GATA"/>
</dbReference>
<dbReference type="CDD" id="cd03801">
    <property type="entry name" value="GT4_PimA-like"/>
    <property type="match status" value="1"/>
</dbReference>
<accession>R7Q8Y1</accession>
<keyword evidence="4" id="KW-0808">Transferase</keyword>
<name>R7Q8Y1_CHOCR</name>
<keyword evidence="1" id="KW-0328">Glycosyltransferase</keyword>